<organism evidence="1 2">
    <name type="scientific">Boeremia exigua</name>
    <dbReference type="NCBI Taxonomy" id="749465"/>
    <lineage>
        <taxon>Eukaryota</taxon>
        <taxon>Fungi</taxon>
        <taxon>Dikarya</taxon>
        <taxon>Ascomycota</taxon>
        <taxon>Pezizomycotina</taxon>
        <taxon>Dothideomycetes</taxon>
        <taxon>Pleosporomycetidae</taxon>
        <taxon>Pleosporales</taxon>
        <taxon>Pleosporineae</taxon>
        <taxon>Didymellaceae</taxon>
        <taxon>Boeremia</taxon>
    </lineage>
</organism>
<gene>
    <name evidence="1" type="ORF">OPT61_g5744</name>
</gene>
<name>A0ACC2I9G2_9PLEO</name>
<keyword evidence="2" id="KW-1185">Reference proteome</keyword>
<dbReference type="Proteomes" id="UP001153331">
    <property type="component" value="Unassembled WGS sequence"/>
</dbReference>
<protein>
    <submittedName>
        <fullName evidence="1">Uncharacterized protein</fullName>
    </submittedName>
</protein>
<evidence type="ECO:0000313" key="2">
    <source>
        <dbReference type="Proteomes" id="UP001153331"/>
    </source>
</evidence>
<proteinExistence type="predicted"/>
<comment type="caution">
    <text evidence="1">The sequence shown here is derived from an EMBL/GenBank/DDBJ whole genome shotgun (WGS) entry which is preliminary data.</text>
</comment>
<sequence length="501" mass="55576">MGEKPASIASSTPSHSWRGWLWDSVDSTKEERRFLLKLDATLLTFGTLGMLIKWIDTSNITNAFVSGMKEDLGLYGNEYNYIIVAWTIGYIIGQWPSNIILTRVPAHIWIPFQEVGWTVFTFALAGAKSYRALLGLRFVVGLFEAGYWPALYYVLGSWYNKRELGKRNGILQSAVSIAPIFSGFLQAGIYNGMNGTGVINGVISLPIAVLAYFFLPDTPGTAKPNWIFTERDIEIARERMAKAGRAPEGKPYTVKTFLGYLTSWKTLLFTLIFMIQPFGSQPFTAFVFWLKAHNKKGQPLVYTVSQINEYPTLGNAFTAVYSLTCVWISDGPLKGRRWPVILFSNMIAIIVFTLLAVTPVMGPFSHRAPLYIVSTIGGSMVPLTMAWMAELISNNAEQRAFTAAAMNTLQYTFTAWIPLVWFQQVHQPFVTAGNRAAAVIAGVNIIVFTTIAFLSHREKSAKKRGSNLPLASESVERQSPSSEGDLKELSVGVQAIEPKAV</sequence>
<dbReference type="EMBL" id="JAPHNI010000380">
    <property type="protein sequence ID" value="KAJ8111727.1"/>
    <property type="molecule type" value="Genomic_DNA"/>
</dbReference>
<evidence type="ECO:0000313" key="1">
    <source>
        <dbReference type="EMBL" id="KAJ8111727.1"/>
    </source>
</evidence>
<accession>A0ACC2I9G2</accession>
<reference evidence="1" key="1">
    <citation type="submission" date="2022-11" db="EMBL/GenBank/DDBJ databases">
        <title>Genome Sequence of Boeremia exigua.</title>
        <authorList>
            <person name="Buettner E."/>
        </authorList>
    </citation>
    <scope>NUCLEOTIDE SEQUENCE</scope>
    <source>
        <strain evidence="1">CU02</strain>
    </source>
</reference>